<dbReference type="Pfam" id="PF19760">
    <property type="entry name" value="DUF6247"/>
    <property type="match status" value="1"/>
</dbReference>
<dbReference type="EMBL" id="BAABAL010000003">
    <property type="protein sequence ID" value="GAA3987569.1"/>
    <property type="molecule type" value="Genomic_DNA"/>
</dbReference>
<proteinExistence type="predicted"/>
<dbReference type="Proteomes" id="UP001501747">
    <property type="component" value="Unassembled WGS sequence"/>
</dbReference>
<accession>A0ABP7QTJ7</accession>
<sequence>MTGEKHVEVAKTGPAVWAALSGETRTAFEDEFRAALEKTAEDYDVERLSAVVMAWWPAAWGVSNPDPEVDAAIARYRAGDESSLSPAPIYDEGEPS</sequence>
<comment type="caution">
    <text evidence="1">The sequence shown here is derived from an EMBL/GenBank/DDBJ whole genome shotgun (WGS) entry which is preliminary data.</text>
</comment>
<organism evidence="1 2">
    <name type="scientific">Allokutzneria multivorans</name>
    <dbReference type="NCBI Taxonomy" id="1142134"/>
    <lineage>
        <taxon>Bacteria</taxon>
        <taxon>Bacillati</taxon>
        <taxon>Actinomycetota</taxon>
        <taxon>Actinomycetes</taxon>
        <taxon>Pseudonocardiales</taxon>
        <taxon>Pseudonocardiaceae</taxon>
        <taxon>Allokutzneria</taxon>
    </lineage>
</organism>
<keyword evidence="2" id="KW-1185">Reference proteome</keyword>
<dbReference type="InterPro" id="IPR046214">
    <property type="entry name" value="DUF6247"/>
</dbReference>
<protein>
    <submittedName>
        <fullName evidence="1">Uncharacterized protein</fullName>
    </submittedName>
</protein>
<gene>
    <name evidence="1" type="ORF">GCM10022247_02330</name>
</gene>
<reference evidence="2" key="1">
    <citation type="journal article" date="2019" name="Int. J. Syst. Evol. Microbiol.">
        <title>The Global Catalogue of Microorganisms (GCM) 10K type strain sequencing project: providing services to taxonomists for standard genome sequencing and annotation.</title>
        <authorList>
            <consortium name="The Broad Institute Genomics Platform"/>
            <consortium name="The Broad Institute Genome Sequencing Center for Infectious Disease"/>
            <person name="Wu L."/>
            <person name="Ma J."/>
        </authorList>
    </citation>
    <scope>NUCLEOTIDE SEQUENCE [LARGE SCALE GENOMIC DNA]</scope>
    <source>
        <strain evidence="2">JCM 17342</strain>
    </source>
</reference>
<name>A0ABP7QTJ7_9PSEU</name>
<evidence type="ECO:0000313" key="1">
    <source>
        <dbReference type="EMBL" id="GAA3987569.1"/>
    </source>
</evidence>
<evidence type="ECO:0000313" key="2">
    <source>
        <dbReference type="Proteomes" id="UP001501747"/>
    </source>
</evidence>